<name>A0ABX0XUA5_9ACTN</name>
<organism evidence="1 2">
    <name type="scientific">Planosporangium thailandense</name>
    <dbReference type="NCBI Taxonomy" id="765197"/>
    <lineage>
        <taxon>Bacteria</taxon>
        <taxon>Bacillati</taxon>
        <taxon>Actinomycetota</taxon>
        <taxon>Actinomycetes</taxon>
        <taxon>Micromonosporales</taxon>
        <taxon>Micromonosporaceae</taxon>
        <taxon>Planosporangium</taxon>
    </lineage>
</organism>
<keyword evidence="2" id="KW-1185">Reference proteome</keyword>
<gene>
    <name evidence="1" type="ORF">HC031_07690</name>
</gene>
<evidence type="ECO:0000313" key="2">
    <source>
        <dbReference type="Proteomes" id="UP000722989"/>
    </source>
</evidence>
<dbReference type="Proteomes" id="UP000722989">
    <property type="component" value="Unassembled WGS sequence"/>
</dbReference>
<proteinExistence type="predicted"/>
<dbReference type="EMBL" id="JAATVY010000004">
    <property type="protein sequence ID" value="NJC69601.1"/>
    <property type="molecule type" value="Genomic_DNA"/>
</dbReference>
<sequence length="79" mass="9150">MDQDELVVRLSRDEALVLFEWLSRTDEATNDFGDLVVDQAEQRALWNLTCLLERALVEPLSPEHQELVNQARSRLRDGN</sequence>
<accession>A0ABX0XUA5</accession>
<protein>
    <submittedName>
        <fullName evidence="1">Uncharacterized protein</fullName>
    </submittedName>
</protein>
<evidence type="ECO:0000313" key="1">
    <source>
        <dbReference type="EMBL" id="NJC69601.1"/>
    </source>
</evidence>
<dbReference type="RefSeq" id="WP_167924524.1">
    <property type="nucleotide sequence ID" value="NZ_JAATVY010000004.1"/>
</dbReference>
<reference evidence="1 2" key="1">
    <citation type="submission" date="2020-03" db="EMBL/GenBank/DDBJ databases">
        <title>WGS of the type strain of Planosporangium spp.</title>
        <authorList>
            <person name="Thawai C."/>
        </authorList>
    </citation>
    <scope>NUCLEOTIDE SEQUENCE [LARGE SCALE GENOMIC DNA]</scope>
    <source>
        <strain evidence="1 2">TBRC 5610</strain>
    </source>
</reference>
<comment type="caution">
    <text evidence="1">The sequence shown here is derived from an EMBL/GenBank/DDBJ whole genome shotgun (WGS) entry which is preliminary data.</text>
</comment>